<keyword evidence="1" id="KW-0323">Glycolate pathway</keyword>
<keyword evidence="4" id="KW-0520">NAD</keyword>
<dbReference type="GO" id="GO:0051287">
    <property type="term" value="F:NAD binding"/>
    <property type="evidence" value="ECO:0007669"/>
    <property type="project" value="InterPro"/>
</dbReference>
<evidence type="ECO:0000256" key="2">
    <source>
        <dbReference type="ARBA" id="ARBA00022857"/>
    </source>
</evidence>
<dbReference type="SUPFAM" id="SSF52283">
    <property type="entry name" value="Formate/glycerate dehydrogenase catalytic domain-like"/>
    <property type="match status" value="1"/>
</dbReference>
<feature type="domain" description="D-isomer specific 2-hydroxyacid dehydrogenase catalytic" evidence="8">
    <location>
        <begin position="51"/>
        <end position="324"/>
    </location>
</feature>
<reference evidence="10" key="1">
    <citation type="submission" date="2023-05" db="EMBL/GenBank/DDBJ databases">
        <title>Genome and transcriptome analyses reveal genes involved in the formation of fine ridges on petal epidermal cells in Hibiscus trionum.</title>
        <authorList>
            <person name="Koshimizu S."/>
            <person name="Masuda S."/>
            <person name="Ishii T."/>
            <person name="Shirasu K."/>
            <person name="Hoshino A."/>
            <person name="Arita M."/>
        </authorList>
    </citation>
    <scope>NUCLEOTIDE SEQUENCE</scope>
    <source>
        <strain evidence="10">Hamamatsu line</strain>
    </source>
</reference>
<accession>A0A9W7J1A9</accession>
<dbReference type="InterPro" id="IPR050223">
    <property type="entry name" value="D-isomer_2-hydroxyacid_DH"/>
</dbReference>
<dbReference type="InterPro" id="IPR006139">
    <property type="entry name" value="D-isomer_2_OHA_DH_cat_dom"/>
</dbReference>
<evidence type="ECO:0000256" key="1">
    <source>
        <dbReference type="ARBA" id="ARBA00022594"/>
    </source>
</evidence>
<dbReference type="PANTHER" id="PTHR10996:SF268">
    <property type="entry name" value="GLYOXYLATE_HYDROXYPYRUVATE REDUCTASE HPR3"/>
    <property type="match status" value="1"/>
</dbReference>
<evidence type="ECO:0000256" key="7">
    <source>
        <dbReference type="RuleBase" id="RU003719"/>
    </source>
</evidence>
<dbReference type="GO" id="GO:0009854">
    <property type="term" value="P:oxidative photosynthetic carbon pathway"/>
    <property type="evidence" value="ECO:0007669"/>
    <property type="project" value="UniProtKB-KW"/>
</dbReference>
<evidence type="ECO:0000313" key="10">
    <source>
        <dbReference type="EMBL" id="GMJ06172.1"/>
    </source>
</evidence>
<dbReference type="CDD" id="cd12156">
    <property type="entry name" value="HPPR"/>
    <property type="match status" value="1"/>
</dbReference>
<evidence type="ECO:0000259" key="8">
    <source>
        <dbReference type="Pfam" id="PF00389"/>
    </source>
</evidence>
<dbReference type="OrthoDB" id="298012at2759"/>
<keyword evidence="11" id="KW-1185">Reference proteome</keyword>
<dbReference type="SUPFAM" id="SSF51735">
    <property type="entry name" value="NAD(P)-binding Rossmann-fold domains"/>
    <property type="match status" value="1"/>
</dbReference>
<evidence type="ECO:0000256" key="5">
    <source>
        <dbReference type="ARBA" id="ARBA00023238"/>
    </source>
</evidence>
<dbReference type="GO" id="GO:0016618">
    <property type="term" value="F:hydroxypyruvate reductase [NAD(P)H] activity"/>
    <property type="evidence" value="ECO:0007669"/>
    <property type="project" value="UniProtKB-ARBA"/>
</dbReference>
<comment type="caution">
    <text evidence="10">The sequence shown here is derived from an EMBL/GenBank/DDBJ whole genome shotgun (WGS) entry which is preliminary data.</text>
</comment>
<keyword evidence="3 7" id="KW-0560">Oxidoreductase</keyword>
<dbReference type="EMBL" id="BSYR01000045">
    <property type="protein sequence ID" value="GMJ06172.1"/>
    <property type="molecule type" value="Genomic_DNA"/>
</dbReference>
<keyword evidence="2" id="KW-0521">NADP</keyword>
<evidence type="ECO:0000313" key="11">
    <source>
        <dbReference type="Proteomes" id="UP001165190"/>
    </source>
</evidence>
<dbReference type="Gene3D" id="3.40.50.720">
    <property type="entry name" value="NAD(P)-binding Rossmann-like Domain"/>
    <property type="match status" value="2"/>
</dbReference>
<dbReference type="Pfam" id="PF00389">
    <property type="entry name" value="2-Hacid_dh"/>
    <property type="match status" value="1"/>
</dbReference>
<sequence length="329" mass="35639">MDSQQNLSKNLPILLLLRSPSVPPFFFFKPQLQAQFHLLDPLDSSEPTHSFLTRHAPSVLALLCVGGTPVSSQTLSLLPSLKLVVASSAGLNHIDLQECRRRGIAVTTAGQAFSEDVADFAVGLLIDVLRRISASDGYVRSRSWVTKGPYPLGAKLSGKRIGIVGLGRIGSEVAKRLVSFGCSIAYWSRKEKPSVPYAYHSTVNDLAKNSDALILCCSLTEETHHMIDHGVMEALGKEGVIINVGRGGLIDEKELVKFLVQERIGGAGLDVYEDEPRVPPELFGMENVVLAPHASVYTPESSAALQELVIGNLKAFFSNEPLLSKAQLE</sequence>
<proteinExistence type="inferred from homology"/>
<dbReference type="InterPro" id="IPR006140">
    <property type="entry name" value="D-isomer_DH_NAD-bd"/>
</dbReference>
<keyword evidence="5" id="KW-0601">Photorespiration</keyword>
<dbReference type="GO" id="GO:0005829">
    <property type="term" value="C:cytosol"/>
    <property type="evidence" value="ECO:0007669"/>
    <property type="project" value="TreeGrafter"/>
</dbReference>
<dbReference type="InterPro" id="IPR036291">
    <property type="entry name" value="NAD(P)-bd_dom_sf"/>
</dbReference>
<dbReference type="FunFam" id="3.40.50.720:FF:000213">
    <property type="entry name" value="Putative 2-hydroxyacid dehydrogenase"/>
    <property type="match status" value="1"/>
</dbReference>
<gene>
    <name evidence="10" type="ORF">HRI_004286400</name>
</gene>
<evidence type="ECO:0000259" key="9">
    <source>
        <dbReference type="Pfam" id="PF02826"/>
    </source>
</evidence>
<organism evidence="10 11">
    <name type="scientific">Hibiscus trionum</name>
    <name type="common">Flower of an hour</name>
    <dbReference type="NCBI Taxonomy" id="183268"/>
    <lineage>
        <taxon>Eukaryota</taxon>
        <taxon>Viridiplantae</taxon>
        <taxon>Streptophyta</taxon>
        <taxon>Embryophyta</taxon>
        <taxon>Tracheophyta</taxon>
        <taxon>Spermatophyta</taxon>
        <taxon>Magnoliopsida</taxon>
        <taxon>eudicotyledons</taxon>
        <taxon>Gunneridae</taxon>
        <taxon>Pentapetalae</taxon>
        <taxon>rosids</taxon>
        <taxon>malvids</taxon>
        <taxon>Malvales</taxon>
        <taxon>Malvaceae</taxon>
        <taxon>Malvoideae</taxon>
        <taxon>Hibiscus</taxon>
    </lineage>
</organism>
<dbReference type="PANTHER" id="PTHR10996">
    <property type="entry name" value="2-HYDROXYACID DEHYDROGENASE-RELATED"/>
    <property type="match status" value="1"/>
</dbReference>
<feature type="domain" description="D-isomer specific 2-hydroxyacid dehydrogenase NAD-binding" evidence="9">
    <location>
        <begin position="122"/>
        <end position="294"/>
    </location>
</feature>
<protein>
    <submittedName>
        <fullName evidence="10">Hydroxyphenylpyruvate reductase 3, hydroxypyruvate reductase 3</fullName>
    </submittedName>
</protein>
<dbReference type="AlphaFoldDB" id="A0A9W7J1A9"/>
<evidence type="ECO:0000256" key="6">
    <source>
        <dbReference type="ARBA" id="ARBA00061400"/>
    </source>
</evidence>
<dbReference type="Proteomes" id="UP001165190">
    <property type="component" value="Unassembled WGS sequence"/>
</dbReference>
<evidence type="ECO:0000256" key="4">
    <source>
        <dbReference type="ARBA" id="ARBA00023027"/>
    </source>
</evidence>
<name>A0A9W7J1A9_HIBTR</name>
<dbReference type="GO" id="GO:0030267">
    <property type="term" value="F:glyoxylate reductase (NADPH) activity"/>
    <property type="evidence" value="ECO:0007669"/>
    <property type="project" value="TreeGrafter"/>
</dbReference>
<dbReference type="Pfam" id="PF02826">
    <property type="entry name" value="2-Hacid_dh_C"/>
    <property type="match status" value="1"/>
</dbReference>
<comment type="similarity">
    <text evidence="6">Belongs to the D-isomer specific 2-hydroxyacid dehydrogenase family. GyaR subfamily.</text>
</comment>
<evidence type="ECO:0000256" key="3">
    <source>
        <dbReference type="ARBA" id="ARBA00023002"/>
    </source>
</evidence>